<evidence type="ECO:0000313" key="3">
    <source>
        <dbReference type="EMBL" id="CDK30719.1"/>
    </source>
</evidence>
<evidence type="ECO:0000313" key="4">
    <source>
        <dbReference type="Proteomes" id="UP000018769"/>
    </source>
</evidence>
<feature type="region of interest" description="Disordered" evidence="1">
    <location>
        <begin position="182"/>
        <end position="205"/>
    </location>
</feature>
<protein>
    <recommendedName>
        <fullName evidence="5">Type II secretory pathway component PulK</fullName>
    </recommendedName>
</protein>
<evidence type="ECO:0008006" key="5">
    <source>
        <dbReference type="Google" id="ProtNLM"/>
    </source>
</evidence>
<dbReference type="OrthoDB" id="9932274at2"/>
<feature type="region of interest" description="Disordered" evidence="1">
    <location>
        <begin position="76"/>
        <end position="109"/>
    </location>
</feature>
<name>V6DGP0_9BACT</name>
<keyword evidence="2" id="KW-0472">Membrane</keyword>
<feature type="transmembrane region" description="Helical" evidence="2">
    <location>
        <begin position="12"/>
        <end position="34"/>
    </location>
</feature>
<dbReference type="AlphaFoldDB" id="V6DGP0"/>
<dbReference type="Proteomes" id="UP000018769">
    <property type="component" value="Chromosome I"/>
</dbReference>
<keyword evidence="4" id="KW-1185">Reference proteome</keyword>
<dbReference type="HOGENOM" id="CLU_670281_0_0_7"/>
<proteinExistence type="predicted"/>
<organism evidence="3 4">
    <name type="scientific">Candidatus Babela massiliensis</name>
    <dbReference type="NCBI Taxonomy" id="673862"/>
    <lineage>
        <taxon>Bacteria</taxon>
        <taxon>Candidatus Babelota</taxon>
        <taxon>Candidatus Babeliae</taxon>
        <taxon>Candidatus Babeliales</taxon>
        <taxon>Candidatus Babeliaceae</taxon>
        <taxon>Candidatus Babela</taxon>
    </lineage>
</organism>
<evidence type="ECO:0000256" key="1">
    <source>
        <dbReference type="SAM" id="MobiDB-lite"/>
    </source>
</evidence>
<accession>V6DGP0</accession>
<keyword evidence="2" id="KW-0812">Transmembrane</keyword>
<gene>
    <name evidence="3" type="ORF">BABL1_gene_296</name>
</gene>
<keyword evidence="2" id="KW-1133">Transmembrane helix</keyword>
<dbReference type="eggNOG" id="ENOG50340HU">
    <property type="taxonomic scope" value="Bacteria"/>
</dbReference>
<dbReference type="STRING" id="673862.BABL1_gene_296"/>
<evidence type="ECO:0000256" key="2">
    <source>
        <dbReference type="SAM" id="Phobius"/>
    </source>
</evidence>
<dbReference type="RefSeq" id="WP_023792304.1">
    <property type="nucleotide sequence ID" value="NC_023003.1"/>
</dbReference>
<dbReference type="EMBL" id="HG793133">
    <property type="protein sequence ID" value="CDK30719.1"/>
    <property type="molecule type" value="Genomic_DNA"/>
</dbReference>
<sequence>MKKYFISSKKASGYILVLTLIMVSLSVAFLTSIVQKSISYQRQVYFNLNKEKARLLALGAVELALSQVSFNFNEPEKKSVSTNDQKKELPKNADNKSQDNKEESKEQKSFEKEWFKQIAPIINKWQTIELPSETGLEAQIKLYISCEQGKINLNYIAKQIEIKEKRQQQIKPKEEDSAIAISAEGKVEKIESDTQNQEKSQEKKVEGLKEPKTFITSINSLIEKKLKINIINNIKEITKEIKRPIEDPTDLLKIKQFNIFKNNIFVNLTNETKEKKSKEEPIYLMDLFTASSNFAKINPWLLSKSLSKILELKTDQVNMQELVSKFKPNTNWDQDWDKIFAPIYGKSFNSFDKEITNLFAYNFDPSAFSVVVYIALGNTRVRLNALLKRDNTNQTGSKNIKFKIAKIYWF</sequence>
<reference evidence="3 4" key="1">
    <citation type="journal article" date="2015" name="Biol. Direct">
        <title>Babela massiliensis, a representative of a widespread bacterial phylum with unusual adaptations to parasitism in amoebae.</title>
        <authorList>
            <person name="Pagnier I."/>
            <person name="Yutin N."/>
            <person name="Croce O."/>
            <person name="Makarova K.S."/>
            <person name="Wolf Y.I."/>
            <person name="Benamar S."/>
            <person name="Raoult D."/>
            <person name="Koonin E.V."/>
            <person name="La Scola B."/>
        </authorList>
    </citation>
    <scope>NUCLEOTIDE SEQUENCE [LARGE SCALE GENOMIC DNA]</scope>
    <source>
        <strain evidence="4">BABL1</strain>
    </source>
</reference>
<dbReference type="KEGG" id="dpb:BABL1_gene_296"/>